<evidence type="ECO:0000256" key="1">
    <source>
        <dbReference type="SAM" id="Phobius"/>
    </source>
</evidence>
<reference evidence="2 3" key="1">
    <citation type="submission" date="2022-02" db="EMBL/GenBank/DDBJ databases">
        <title>Genome analysis of Beneficial Microorganisms for Coral consortium from Pocillopora damicornis.</title>
        <authorList>
            <person name="Rosado P.M."/>
            <person name="Cardoso P.M."/>
            <person name="Rosado J.G."/>
            <person name="Schultz J."/>
            <person name="Rocha U."/>
            <person name="Costa T.K."/>
            <person name="Peixoto R.S."/>
        </authorList>
    </citation>
    <scope>NUCLEOTIDE SEQUENCE [LARGE SCALE GENOMIC DNA]</scope>
    <source>
        <strain evidence="2 3">BMC5</strain>
    </source>
</reference>
<evidence type="ECO:0000313" key="3">
    <source>
        <dbReference type="Proteomes" id="UP001156974"/>
    </source>
</evidence>
<evidence type="ECO:0000313" key="2">
    <source>
        <dbReference type="EMBL" id="MDI4670633.1"/>
    </source>
</evidence>
<sequence>MFSFQTLAMLFLLAISSLSIWLADGFITFIAFTDEVASMTFSQLLYAMTELNLFTILALPEYWYANSNHSFLEAPAFWFEPATSIAGILTFVLLLLFSRIVQPLTGYTISAIMLFLGIGYMLVSWGILVDVTEPQQVGSFLSIGVQGLLVHSILCFGTLLYMIIKNAYYKIYSINNIKLA</sequence>
<keyword evidence="1" id="KW-0472">Membrane</keyword>
<feature type="transmembrane region" description="Helical" evidence="1">
    <location>
        <begin position="140"/>
        <end position="164"/>
    </location>
</feature>
<comment type="caution">
    <text evidence="2">The sequence shown here is derived from an EMBL/GenBank/DDBJ whole genome shotgun (WGS) entry which is preliminary data.</text>
</comment>
<organism evidence="2 3">
    <name type="scientific">Pseudoalteromonas shioyasakiensis</name>
    <dbReference type="NCBI Taxonomy" id="1190813"/>
    <lineage>
        <taxon>Bacteria</taxon>
        <taxon>Pseudomonadati</taxon>
        <taxon>Pseudomonadota</taxon>
        <taxon>Gammaproteobacteria</taxon>
        <taxon>Alteromonadales</taxon>
        <taxon>Pseudoalteromonadaceae</taxon>
        <taxon>Pseudoalteromonas</taxon>
    </lineage>
</organism>
<feature type="transmembrane region" description="Helical" evidence="1">
    <location>
        <begin position="6"/>
        <end position="32"/>
    </location>
</feature>
<feature type="transmembrane region" description="Helical" evidence="1">
    <location>
        <begin position="44"/>
        <end position="64"/>
    </location>
</feature>
<dbReference type="RefSeq" id="WP_175079494.1">
    <property type="nucleotide sequence ID" value="NZ_JAKUMG010000011.1"/>
</dbReference>
<dbReference type="EMBL" id="JAKUMG010000011">
    <property type="protein sequence ID" value="MDI4670633.1"/>
    <property type="molecule type" value="Genomic_DNA"/>
</dbReference>
<feature type="transmembrane region" description="Helical" evidence="1">
    <location>
        <begin position="76"/>
        <end position="97"/>
    </location>
</feature>
<feature type="transmembrane region" description="Helical" evidence="1">
    <location>
        <begin position="104"/>
        <end position="128"/>
    </location>
</feature>
<keyword evidence="3" id="KW-1185">Reference proteome</keyword>
<gene>
    <name evidence="2" type="ORF">MKZ47_16295</name>
</gene>
<keyword evidence="1" id="KW-1133">Transmembrane helix</keyword>
<accession>A0ABT6U369</accession>
<protein>
    <submittedName>
        <fullName evidence="2">Uncharacterized protein</fullName>
    </submittedName>
</protein>
<keyword evidence="1" id="KW-0812">Transmembrane</keyword>
<name>A0ABT6U369_9GAMM</name>
<dbReference type="Proteomes" id="UP001156974">
    <property type="component" value="Unassembled WGS sequence"/>
</dbReference>
<proteinExistence type="predicted"/>